<dbReference type="InterPro" id="IPR052775">
    <property type="entry name" value="IUN_hydrolase"/>
</dbReference>
<dbReference type="GO" id="GO:0008270">
    <property type="term" value="F:zinc ion binding"/>
    <property type="evidence" value="ECO:0007669"/>
    <property type="project" value="UniProtKB-KW"/>
</dbReference>
<gene>
    <name evidence="4" type="ORF">EGW08_017184</name>
</gene>
<comment type="similarity">
    <text evidence="1">Belongs to the IUNH family.</text>
</comment>
<dbReference type="AlphaFoldDB" id="A0A3S0ZD83"/>
<comment type="caution">
    <text evidence="4">The sequence shown here is derived from an EMBL/GenBank/DDBJ whole genome shotgun (WGS) entry which is preliminary data.</text>
</comment>
<dbReference type="InterPro" id="IPR013087">
    <property type="entry name" value="Znf_C2H2_type"/>
</dbReference>
<dbReference type="PANTHER" id="PTHR46190:SF1">
    <property type="entry name" value="SI:CH211-201H21.5"/>
    <property type="match status" value="1"/>
</dbReference>
<dbReference type="InterPro" id="IPR036452">
    <property type="entry name" value="Ribo_hydro-like"/>
</dbReference>
<organism evidence="4 5">
    <name type="scientific">Elysia chlorotica</name>
    <name type="common">Eastern emerald elysia</name>
    <name type="synonym">Sea slug</name>
    <dbReference type="NCBI Taxonomy" id="188477"/>
    <lineage>
        <taxon>Eukaryota</taxon>
        <taxon>Metazoa</taxon>
        <taxon>Spiralia</taxon>
        <taxon>Lophotrochozoa</taxon>
        <taxon>Mollusca</taxon>
        <taxon>Gastropoda</taxon>
        <taxon>Heterobranchia</taxon>
        <taxon>Euthyneura</taxon>
        <taxon>Panpulmonata</taxon>
        <taxon>Sacoglossa</taxon>
        <taxon>Placobranchoidea</taxon>
        <taxon>Plakobranchidae</taxon>
        <taxon>Elysia</taxon>
    </lineage>
</organism>
<sequence length="664" mass="73538">MDKADESGELTEANIDTFRIQFTNFVRDYCGSALNSSTITIQKKERIIKYLKDCKSEPSARFRFWVRSKGFRIVQITDEESILAVPSKTNDPNDPQALFRRVPIIDEFFDIIYAAHCENGHVGQAQTFSAVKAMYAMIPRIMIIRFIEMCPQCSTSHIYMAKRRRQTAQQGVFITPDKLTGANPFGDVKRDSDQMQDDTFDAAEDVNDEDNQQDMANTLSELLSVKMAGPDLEGDAAQVKMEDLSSDPPPGTLAFSCHLCKHMFTKRKALQKHILSHQDYRPSVPLQKISPQSRKRRLNVEFASSFLEPSPRRMRAVRKRVILDVNSSPSTAQAIFLAASRPDIELMAINCVAGPLTVLNACENTLRVLKACGREDVHVCRGAEKSLLGLAGRLDNLPGSVWSTKFNGHIQAEHSVSSLIRCVNENPGEISLVCLGPLTNLALALRLDPLIATNLRELIIVGGNIEGQGNVSSCSEQNFLFDPEAAHIVLQEVQDATILPFEVSQRHSIPFKQFSTWLNTGTDISNFLIESVTQEDLQQQAKVGVASPEVFAIAMIIDPSIVLEREKIFVTVELKGDHSRGLMVVDRMGHLGKPENMFVLKNLDLSKTQALFGALFVIEPVASATVLPVSAPQTSRTIVCLTGSGGVTREHTPVLFKDAKVTIL</sequence>
<dbReference type="PANTHER" id="PTHR46190">
    <property type="entry name" value="SI:CH211-201H21.5-RELATED"/>
    <property type="match status" value="1"/>
</dbReference>
<keyword evidence="5" id="KW-1185">Reference proteome</keyword>
<keyword evidence="2" id="KW-0862">Zinc</keyword>
<dbReference type="Gene3D" id="3.90.245.10">
    <property type="entry name" value="Ribonucleoside hydrolase-like"/>
    <property type="match status" value="1"/>
</dbReference>
<evidence type="ECO:0000259" key="3">
    <source>
        <dbReference type="PROSITE" id="PS50157"/>
    </source>
</evidence>
<evidence type="ECO:0000256" key="1">
    <source>
        <dbReference type="ARBA" id="ARBA00009176"/>
    </source>
</evidence>
<dbReference type="InterPro" id="IPR001910">
    <property type="entry name" value="Inosine/uridine_hydrolase_dom"/>
</dbReference>
<name>A0A3S0ZD83_ELYCH</name>
<dbReference type="Pfam" id="PF01156">
    <property type="entry name" value="IU_nuc_hydro"/>
    <property type="match status" value="1"/>
</dbReference>
<dbReference type="SUPFAM" id="SSF53590">
    <property type="entry name" value="Nucleoside hydrolase"/>
    <property type="match status" value="1"/>
</dbReference>
<dbReference type="EMBL" id="RQTK01000775">
    <property type="protein sequence ID" value="RUS75048.1"/>
    <property type="molecule type" value="Genomic_DNA"/>
</dbReference>
<dbReference type="PROSITE" id="PS50157">
    <property type="entry name" value="ZINC_FINGER_C2H2_2"/>
    <property type="match status" value="1"/>
</dbReference>
<evidence type="ECO:0000313" key="4">
    <source>
        <dbReference type="EMBL" id="RUS75048.1"/>
    </source>
</evidence>
<evidence type="ECO:0000256" key="2">
    <source>
        <dbReference type="PROSITE-ProRule" id="PRU00042"/>
    </source>
</evidence>
<dbReference type="PROSITE" id="PS00028">
    <property type="entry name" value="ZINC_FINGER_C2H2_1"/>
    <property type="match status" value="1"/>
</dbReference>
<dbReference type="STRING" id="188477.A0A3S0ZD83"/>
<reference evidence="4 5" key="1">
    <citation type="submission" date="2019-01" db="EMBL/GenBank/DDBJ databases">
        <title>A draft genome assembly of the solar-powered sea slug Elysia chlorotica.</title>
        <authorList>
            <person name="Cai H."/>
            <person name="Li Q."/>
            <person name="Fang X."/>
            <person name="Li J."/>
            <person name="Curtis N.E."/>
            <person name="Altenburger A."/>
            <person name="Shibata T."/>
            <person name="Feng M."/>
            <person name="Maeda T."/>
            <person name="Schwartz J.A."/>
            <person name="Shigenobu S."/>
            <person name="Lundholm N."/>
            <person name="Nishiyama T."/>
            <person name="Yang H."/>
            <person name="Hasebe M."/>
            <person name="Li S."/>
            <person name="Pierce S.K."/>
            <person name="Wang J."/>
        </authorList>
    </citation>
    <scope>NUCLEOTIDE SEQUENCE [LARGE SCALE GENOMIC DNA]</scope>
    <source>
        <strain evidence="4">EC2010</strain>
        <tissue evidence="4">Whole organism of an adult</tissue>
    </source>
</reference>
<dbReference type="Proteomes" id="UP000271974">
    <property type="component" value="Unassembled WGS sequence"/>
</dbReference>
<evidence type="ECO:0000313" key="5">
    <source>
        <dbReference type="Proteomes" id="UP000271974"/>
    </source>
</evidence>
<feature type="domain" description="C2H2-type" evidence="3">
    <location>
        <begin position="255"/>
        <end position="282"/>
    </location>
</feature>
<dbReference type="GO" id="GO:0016799">
    <property type="term" value="F:hydrolase activity, hydrolyzing N-glycosyl compounds"/>
    <property type="evidence" value="ECO:0007669"/>
    <property type="project" value="InterPro"/>
</dbReference>
<accession>A0A3S0ZD83</accession>
<keyword evidence="2" id="KW-0863">Zinc-finger</keyword>
<proteinExistence type="inferred from homology"/>
<keyword evidence="2" id="KW-0479">Metal-binding</keyword>
<protein>
    <recommendedName>
        <fullName evidence="3">C2H2-type domain-containing protein</fullName>
    </recommendedName>
</protein>
<dbReference type="OrthoDB" id="432381at2759"/>